<feature type="region of interest" description="Disordered" evidence="1">
    <location>
        <begin position="19"/>
        <end position="88"/>
    </location>
</feature>
<feature type="compositionally biased region" description="Polar residues" evidence="1">
    <location>
        <begin position="54"/>
        <end position="67"/>
    </location>
</feature>
<evidence type="ECO:0000256" key="1">
    <source>
        <dbReference type="SAM" id="MobiDB-lite"/>
    </source>
</evidence>
<keyword evidence="3" id="KW-1185">Reference proteome</keyword>
<accession>A0ABU6W475</accession>
<proteinExistence type="predicted"/>
<gene>
    <name evidence="2" type="ORF">PIB30_011627</name>
</gene>
<comment type="caution">
    <text evidence="2">The sequence shown here is derived from an EMBL/GenBank/DDBJ whole genome shotgun (WGS) entry which is preliminary data.</text>
</comment>
<sequence length="199" mass="23376">MESRGDNVVTSPMCVDEQVREAHLQQQHLEATAQHLQDPAYNSEEQNKTEEMSENSYTVNQPATNVSKGKEKLQPNEEQTKPNNHEKVKSKKYYADAEELNNMPIKEALKRVLRNKISKFVDQQIMDMWSYREKPKQMKTWIHQGRKMLLRKPPDMQYTVEFPEEEADPKEAAPGQHREENQQEELADRLSLSLQIKRK</sequence>
<evidence type="ECO:0000313" key="2">
    <source>
        <dbReference type="EMBL" id="MED6180589.1"/>
    </source>
</evidence>
<dbReference type="Proteomes" id="UP001341840">
    <property type="component" value="Unassembled WGS sequence"/>
</dbReference>
<evidence type="ECO:0000313" key="3">
    <source>
        <dbReference type="Proteomes" id="UP001341840"/>
    </source>
</evidence>
<reference evidence="2 3" key="1">
    <citation type="journal article" date="2023" name="Plants (Basel)">
        <title>Bridging the Gap: Combining Genomics and Transcriptomics Approaches to Understand Stylosanthes scabra, an Orphan Legume from the Brazilian Caatinga.</title>
        <authorList>
            <person name="Ferreira-Neto J.R.C."/>
            <person name="da Silva M.D."/>
            <person name="Binneck E."/>
            <person name="de Melo N.F."/>
            <person name="da Silva R.H."/>
            <person name="de Melo A.L.T.M."/>
            <person name="Pandolfi V."/>
            <person name="Bustamante F.O."/>
            <person name="Brasileiro-Vidal A.C."/>
            <person name="Benko-Iseppon A.M."/>
        </authorList>
    </citation>
    <scope>NUCLEOTIDE SEQUENCE [LARGE SCALE GENOMIC DNA]</scope>
    <source>
        <tissue evidence="2">Leaves</tissue>
    </source>
</reference>
<protein>
    <submittedName>
        <fullName evidence="2">Uncharacterized protein</fullName>
    </submittedName>
</protein>
<dbReference type="EMBL" id="JASCZI010181271">
    <property type="protein sequence ID" value="MED6180589.1"/>
    <property type="molecule type" value="Genomic_DNA"/>
</dbReference>
<feature type="region of interest" description="Disordered" evidence="1">
    <location>
        <begin position="159"/>
        <end position="199"/>
    </location>
</feature>
<name>A0ABU6W475_9FABA</name>
<organism evidence="2 3">
    <name type="scientific">Stylosanthes scabra</name>
    <dbReference type="NCBI Taxonomy" id="79078"/>
    <lineage>
        <taxon>Eukaryota</taxon>
        <taxon>Viridiplantae</taxon>
        <taxon>Streptophyta</taxon>
        <taxon>Embryophyta</taxon>
        <taxon>Tracheophyta</taxon>
        <taxon>Spermatophyta</taxon>
        <taxon>Magnoliopsida</taxon>
        <taxon>eudicotyledons</taxon>
        <taxon>Gunneridae</taxon>
        <taxon>Pentapetalae</taxon>
        <taxon>rosids</taxon>
        <taxon>fabids</taxon>
        <taxon>Fabales</taxon>
        <taxon>Fabaceae</taxon>
        <taxon>Papilionoideae</taxon>
        <taxon>50 kb inversion clade</taxon>
        <taxon>dalbergioids sensu lato</taxon>
        <taxon>Dalbergieae</taxon>
        <taxon>Pterocarpus clade</taxon>
        <taxon>Stylosanthes</taxon>
    </lineage>
</organism>
<feature type="compositionally biased region" description="Basic and acidic residues" evidence="1">
    <location>
        <begin position="68"/>
        <end position="87"/>
    </location>
</feature>